<dbReference type="Pfam" id="PF01814">
    <property type="entry name" value="Hemerythrin"/>
    <property type="match status" value="1"/>
</dbReference>
<dbReference type="RefSeq" id="WP_143783286.1">
    <property type="nucleotide sequence ID" value="NZ_CP041616.1"/>
</dbReference>
<dbReference type="Proteomes" id="UP000315395">
    <property type="component" value="Chromosome"/>
</dbReference>
<feature type="compositionally biased region" description="Basic and acidic residues" evidence="2">
    <location>
        <begin position="354"/>
        <end position="368"/>
    </location>
</feature>
<dbReference type="Pfam" id="PF00296">
    <property type="entry name" value="Bac_luciferase"/>
    <property type="match status" value="1"/>
</dbReference>
<evidence type="ECO:0000313" key="5">
    <source>
        <dbReference type="EMBL" id="QDO88608.1"/>
    </source>
</evidence>
<organism evidence="5 6">
    <name type="scientific">Ornithinimicrobium ciconiae</name>
    <dbReference type="NCBI Taxonomy" id="2594265"/>
    <lineage>
        <taxon>Bacteria</taxon>
        <taxon>Bacillati</taxon>
        <taxon>Actinomycetota</taxon>
        <taxon>Actinomycetes</taxon>
        <taxon>Micrococcales</taxon>
        <taxon>Ornithinimicrobiaceae</taxon>
        <taxon>Ornithinimicrobium</taxon>
    </lineage>
</organism>
<gene>
    <name evidence="5" type="ORF">FNH13_09895</name>
</gene>
<dbReference type="Gene3D" id="3.20.20.30">
    <property type="entry name" value="Luciferase-like domain"/>
    <property type="match status" value="1"/>
</dbReference>
<dbReference type="InterPro" id="IPR012312">
    <property type="entry name" value="Hemerythrin-like"/>
</dbReference>
<dbReference type="InterPro" id="IPR011251">
    <property type="entry name" value="Luciferase-like_dom"/>
</dbReference>
<feature type="domain" description="Luciferase-like" evidence="3">
    <location>
        <begin position="24"/>
        <end position="239"/>
    </location>
</feature>
<dbReference type="InterPro" id="IPR050564">
    <property type="entry name" value="F420-G6PD/mer"/>
</dbReference>
<dbReference type="InterPro" id="IPR036661">
    <property type="entry name" value="Luciferase-like_sf"/>
</dbReference>
<feature type="region of interest" description="Disordered" evidence="2">
    <location>
        <begin position="324"/>
        <end position="390"/>
    </location>
</feature>
<dbReference type="CDD" id="cd01097">
    <property type="entry name" value="Tetrahydromethanopterin_reductase"/>
    <property type="match status" value="1"/>
</dbReference>
<protein>
    <submittedName>
        <fullName evidence="5">LLM class flavin-dependent oxidoreductase</fullName>
    </submittedName>
</protein>
<sequence>MTTSLPQTVSDYGHELLFGTFHTPVNQQPQQAVSLAQLSEGAGLDLVTFQDHPYQSAFLDTWTLLSYVAARTERVHLAPNVVNLPLRQPAVLARSAASLDLLSNGRVELGLGTGAFWDAMVAMGAQRLTPGESVQALEEAIAVIRGIWAADEPSVLRVEGEFHRAVGAKRGPAPAHDIGIWLGAYKPRMLRLTGRLADGWLPSEGYLKSDDDLRVGNETIDEAADAVGRDPRDIRRLLNINPPRGGVDAWVERLAQLALNHGIGTFILAADDPQSIEAFGQEVAPAVRELVASERRYADTQVTPAAAPTAAPESNARRRIVTQAPADADPVPEGEGSRLADQGGSGSHGAAESQYDRLGVHPTPDDGTRLGATMPWDEGSRPMREESGPEVTYTARGAQMGKHLIDVHDMLREELTQVRSIIEQVKANTLDVGSARSSLNEMTMKQNNWTLGAYCSRYCTTVTQHHSLEDASVFPHLRSADRSLAPVLDRLEQEHVAIHDVIEAVDRALIDFVATPDDFSALDEAVNALSDTLLSHLAYEEDQLVEPLARLGFYPGQG</sequence>
<dbReference type="KEGG" id="orz:FNH13_09895"/>
<feature type="domain" description="Hemerythrin-like" evidence="4">
    <location>
        <begin position="404"/>
        <end position="545"/>
    </location>
</feature>
<dbReference type="AlphaFoldDB" id="A0A516GAT4"/>
<proteinExistence type="predicted"/>
<dbReference type="SUPFAM" id="SSF51679">
    <property type="entry name" value="Bacterial luciferase-like"/>
    <property type="match status" value="1"/>
</dbReference>
<dbReference type="OrthoDB" id="9775082at2"/>
<dbReference type="Gene3D" id="1.20.120.520">
    <property type="entry name" value="nmb1532 protein domain like"/>
    <property type="match status" value="1"/>
</dbReference>
<evidence type="ECO:0000256" key="1">
    <source>
        <dbReference type="ARBA" id="ARBA00023002"/>
    </source>
</evidence>
<feature type="compositionally biased region" description="Basic and acidic residues" evidence="2">
    <location>
        <begin position="378"/>
        <end position="387"/>
    </location>
</feature>
<dbReference type="GO" id="GO:0016705">
    <property type="term" value="F:oxidoreductase activity, acting on paired donors, with incorporation or reduction of molecular oxygen"/>
    <property type="evidence" value="ECO:0007669"/>
    <property type="project" value="InterPro"/>
</dbReference>
<reference evidence="5 6" key="1">
    <citation type="submission" date="2019-07" db="EMBL/GenBank/DDBJ databases">
        <title>complete genome sequencing of Ornithinimicrobium sp. H23M54.</title>
        <authorList>
            <person name="Bae J.-W."/>
            <person name="Lee S.-Y."/>
        </authorList>
    </citation>
    <scope>NUCLEOTIDE SEQUENCE [LARGE SCALE GENOMIC DNA]</scope>
    <source>
        <strain evidence="5 6">H23M54</strain>
    </source>
</reference>
<keyword evidence="6" id="KW-1185">Reference proteome</keyword>
<dbReference type="CDD" id="cd12108">
    <property type="entry name" value="Hr-like"/>
    <property type="match status" value="1"/>
</dbReference>
<name>A0A516GAT4_9MICO</name>
<evidence type="ECO:0000256" key="2">
    <source>
        <dbReference type="SAM" id="MobiDB-lite"/>
    </source>
</evidence>
<accession>A0A516GAT4</accession>
<dbReference type="PANTHER" id="PTHR43244:SF1">
    <property type="entry name" value="5,10-METHYLENETETRAHYDROMETHANOPTERIN REDUCTASE"/>
    <property type="match status" value="1"/>
</dbReference>
<evidence type="ECO:0000313" key="6">
    <source>
        <dbReference type="Proteomes" id="UP000315395"/>
    </source>
</evidence>
<dbReference type="EMBL" id="CP041616">
    <property type="protein sequence ID" value="QDO88608.1"/>
    <property type="molecule type" value="Genomic_DNA"/>
</dbReference>
<evidence type="ECO:0000259" key="3">
    <source>
        <dbReference type="Pfam" id="PF00296"/>
    </source>
</evidence>
<evidence type="ECO:0000259" key="4">
    <source>
        <dbReference type="Pfam" id="PF01814"/>
    </source>
</evidence>
<keyword evidence="1" id="KW-0560">Oxidoreductase</keyword>
<dbReference type="PANTHER" id="PTHR43244">
    <property type="match status" value="1"/>
</dbReference>